<gene>
    <name evidence="1" type="ORF">NUW58_g1390</name>
</gene>
<organism evidence="1 2">
    <name type="scientific">Xylaria curta</name>
    <dbReference type="NCBI Taxonomy" id="42375"/>
    <lineage>
        <taxon>Eukaryota</taxon>
        <taxon>Fungi</taxon>
        <taxon>Dikarya</taxon>
        <taxon>Ascomycota</taxon>
        <taxon>Pezizomycotina</taxon>
        <taxon>Sordariomycetes</taxon>
        <taxon>Xylariomycetidae</taxon>
        <taxon>Xylariales</taxon>
        <taxon>Xylariaceae</taxon>
        <taxon>Xylaria</taxon>
    </lineage>
</organism>
<evidence type="ECO:0000313" key="2">
    <source>
        <dbReference type="Proteomes" id="UP001143856"/>
    </source>
</evidence>
<name>A0ACC1PMZ3_9PEZI</name>
<dbReference type="Proteomes" id="UP001143856">
    <property type="component" value="Unassembled WGS sequence"/>
</dbReference>
<proteinExistence type="predicted"/>
<comment type="caution">
    <text evidence="1">The sequence shown here is derived from an EMBL/GenBank/DDBJ whole genome shotgun (WGS) entry which is preliminary data.</text>
</comment>
<sequence length="433" mass="48083">MAQGIAPYAYQALVPMWILLTVTFMFVLLRLYIRIKALDCFRADDYAYIVSFVFFFIYAILVQLSAQHGLGWDNSAIESADDISQAILYEMIGQTFLIAGNVTSKLSITFFLDRLVIQRGHKIFIWVPITIFGISVAIAQGVVWGSCQPASHFWDPRVSGHCFDPTPVALLAGSLSVFVDVCYAALPWYVLSLKALQALQSPPKFLVPTFWNINMAWRRKIVILLSLSLGLIAAACGIKRATELHSLGSRNYLNQSWRDSPKFPIFIEEILTASSEDTVQLVIWHAAELSVTLIAIGIPMCFHTIAKQLSQSGWLSCICGWQKESEVDVGGFGSRTYGGTPFNSRHRQTTQSYGNNGPGAKLGGNRVAVKARQSINFVTRKRETSDSMEAGLWQDQDGYNHSSWASQDNVADGAIVSQQKAESQTDAKKQEPY</sequence>
<evidence type="ECO:0000313" key="1">
    <source>
        <dbReference type="EMBL" id="KAJ2995028.1"/>
    </source>
</evidence>
<keyword evidence="2" id="KW-1185">Reference proteome</keyword>
<protein>
    <submittedName>
        <fullName evidence="1">Uncharacterized protein</fullName>
    </submittedName>
</protein>
<accession>A0ACC1PMZ3</accession>
<reference evidence="1" key="1">
    <citation type="submission" date="2022-10" db="EMBL/GenBank/DDBJ databases">
        <title>Genome Sequence of Xylaria curta.</title>
        <authorList>
            <person name="Buettner E."/>
        </authorList>
    </citation>
    <scope>NUCLEOTIDE SEQUENCE</scope>
    <source>
        <strain evidence="1">Babe10</strain>
    </source>
</reference>
<dbReference type="EMBL" id="JAPDGR010000149">
    <property type="protein sequence ID" value="KAJ2995028.1"/>
    <property type="molecule type" value="Genomic_DNA"/>
</dbReference>